<feature type="transmembrane region" description="Helical" evidence="1">
    <location>
        <begin position="90"/>
        <end position="113"/>
    </location>
</feature>
<dbReference type="EMBL" id="JAGIOO010000001">
    <property type="protein sequence ID" value="MBP2476697.1"/>
    <property type="molecule type" value="Genomic_DNA"/>
</dbReference>
<organism evidence="2 3">
    <name type="scientific">Crossiella equi</name>
    <dbReference type="NCBI Taxonomy" id="130796"/>
    <lineage>
        <taxon>Bacteria</taxon>
        <taxon>Bacillati</taxon>
        <taxon>Actinomycetota</taxon>
        <taxon>Actinomycetes</taxon>
        <taxon>Pseudonocardiales</taxon>
        <taxon>Pseudonocardiaceae</taxon>
        <taxon>Crossiella</taxon>
    </lineage>
</organism>
<dbReference type="Pfam" id="PF10067">
    <property type="entry name" value="DUF2306"/>
    <property type="match status" value="1"/>
</dbReference>
<comment type="caution">
    <text evidence="2">The sequence shown here is derived from an EMBL/GenBank/DDBJ whole genome shotgun (WGS) entry which is preliminary data.</text>
</comment>
<feature type="transmembrane region" description="Helical" evidence="1">
    <location>
        <begin position="57"/>
        <end position="78"/>
    </location>
</feature>
<dbReference type="InterPro" id="IPR018750">
    <property type="entry name" value="DUF2306_membrane"/>
</dbReference>
<keyword evidence="1" id="KW-0812">Transmembrane</keyword>
<feature type="transmembrane region" description="Helical" evidence="1">
    <location>
        <begin position="198"/>
        <end position="217"/>
    </location>
</feature>
<feature type="transmembrane region" description="Helical" evidence="1">
    <location>
        <begin position="125"/>
        <end position="142"/>
    </location>
</feature>
<accession>A0ABS5AJZ1</accession>
<feature type="transmembrane region" description="Helical" evidence="1">
    <location>
        <begin position="154"/>
        <end position="178"/>
    </location>
</feature>
<evidence type="ECO:0000313" key="3">
    <source>
        <dbReference type="Proteomes" id="UP001519363"/>
    </source>
</evidence>
<evidence type="ECO:0000256" key="1">
    <source>
        <dbReference type="SAM" id="Phobius"/>
    </source>
</evidence>
<dbReference type="Proteomes" id="UP001519363">
    <property type="component" value="Unassembled WGS sequence"/>
</dbReference>
<reference evidence="2 3" key="1">
    <citation type="submission" date="2021-03" db="EMBL/GenBank/DDBJ databases">
        <title>Sequencing the genomes of 1000 actinobacteria strains.</title>
        <authorList>
            <person name="Klenk H.-P."/>
        </authorList>
    </citation>
    <scope>NUCLEOTIDE SEQUENCE [LARGE SCALE GENOMIC DNA]</scope>
    <source>
        <strain evidence="2 3">DSM 44580</strain>
    </source>
</reference>
<keyword evidence="1" id="KW-1133">Transmembrane helix</keyword>
<sequence length="236" mass="26662">MADQVVAQRVRWWRRPWVAPLFVVVAVFLAFSVPRYLTFDPARSRMPDPGVSWHYPVLVAHVLFASVAMLTGCLQVWPHFRQRFPHVHRYLGRVYVFGGVFPAGVSGFAIGVVSPFGPLNQVSNTMLAVLWLGCTVAALRTARQRRFGEHRRWMVRSFALTMSIISNRLWGIVVGLWLEPQLHTTFQGSEIALGQAVAGLSAWLGWTVPLLFAEWWLQRGRKKPSARPVRHAVAVG</sequence>
<keyword evidence="1" id="KW-0472">Membrane</keyword>
<gene>
    <name evidence="2" type="ORF">JOF53_005569</name>
</gene>
<evidence type="ECO:0000313" key="2">
    <source>
        <dbReference type="EMBL" id="MBP2476697.1"/>
    </source>
</evidence>
<feature type="transmembrane region" description="Helical" evidence="1">
    <location>
        <begin position="17"/>
        <end position="37"/>
    </location>
</feature>
<protein>
    <submittedName>
        <fullName evidence="2">Membrane protein</fullName>
    </submittedName>
</protein>
<name>A0ABS5AJZ1_9PSEU</name>
<proteinExistence type="predicted"/>
<keyword evidence="3" id="KW-1185">Reference proteome</keyword>
<dbReference type="RefSeq" id="WP_209707980.1">
    <property type="nucleotide sequence ID" value="NZ_JAGIOO010000001.1"/>
</dbReference>